<comment type="caution">
    <text evidence="1">The sequence shown here is derived from an EMBL/GenBank/DDBJ whole genome shotgun (WGS) entry which is preliminary data.</text>
</comment>
<evidence type="ECO:0000313" key="2">
    <source>
        <dbReference type="Proteomes" id="UP000663879"/>
    </source>
</evidence>
<name>A0A814IA68_9BILA</name>
<organism evidence="1 2">
    <name type="scientific">Brachionus calyciflorus</name>
    <dbReference type="NCBI Taxonomy" id="104777"/>
    <lineage>
        <taxon>Eukaryota</taxon>
        <taxon>Metazoa</taxon>
        <taxon>Spiralia</taxon>
        <taxon>Gnathifera</taxon>
        <taxon>Rotifera</taxon>
        <taxon>Eurotatoria</taxon>
        <taxon>Monogononta</taxon>
        <taxon>Pseudotrocha</taxon>
        <taxon>Ploima</taxon>
        <taxon>Brachionidae</taxon>
        <taxon>Brachionus</taxon>
    </lineage>
</organism>
<dbReference type="Proteomes" id="UP000663879">
    <property type="component" value="Unassembled WGS sequence"/>
</dbReference>
<evidence type="ECO:0000313" key="1">
    <source>
        <dbReference type="EMBL" id="CAF1019044.1"/>
    </source>
</evidence>
<accession>A0A814IA68</accession>
<gene>
    <name evidence="1" type="ORF">OXX778_LOCUS17284</name>
</gene>
<dbReference type="AlphaFoldDB" id="A0A814IA68"/>
<dbReference type="EMBL" id="CAJNOC010004369">
    <property type="protein sequence ID" value="CAF1019044.1"/>
    <property type="molecule type" value="Genomic_DNA"/>
</dbReference>
<protein>
    <submittedName>
        <fullName evidence="1">Uncharacterized protein</fullName>
    </submittedName>
</protein>
<reference evidence="1" key="1">
    <citation type="submission" date="2021-02" db="EMBL/GenBank/DDBJ databases">
        <authorList>
            <person name="Nowell W R."/>
        </authorList>
    </citation>
    <scope>NUCLEOTIDE SEQUENCE</scope>
    <source>
        <strain evidence="1">Ploen Becks lab</strain>
    </source>
</reference>
<sequence length="110" mass="12988">MCTEVPVFNIAINRRIPLASTIASDPRFYDEFEQDQFNFVESIVSRSPLRRRDEANARERARVKALIDTGVTERSRISGVDQDAAFKRLKQKIEFQEEEQKHFDLLEHYR</sequence>
<proteinExistence type="predicted"/>
<keyword evidence="2" id="KW-1185">Reference proteome</keyword>